<dbReference type="STRING" id="1168289.GCA_000259075_01917"/>
<gene>
    <name evidence="1" type="ORF">DFO77_11286</name>
</gene>
<protein>
    <submittedName>
        <fullName evidence="1">Uncharacterized protein</fullName>
    </submittedName>
</protein>
<dbReference type="AlphaFoldDB" id="A0A2T0XQ58"/>
<name>A0A2T0XQ58_9BACT</name>
<evidence type="ECO:0000313" key="1">
    <source>
        <dbReference type="EMBL" id="RCW33922.1"/>
    </source>
</evidence>
<sequence>MLHKTLKKSSRSVEMKKLTDLKNVGIFFDASSEKCLKEVKAFIKELNGQNINTKAIGFFNAKEAEDNLISDRKLFFATLKDFSFFFLPKSEELKEFTQYETDALLVYSADDCFPATATIKLSKAKLKVGLSGKFDDALDLTFELANNAPEQLTEQIKRYL</sequence>
<evidence type="ECO:0000313" key="2">
    <source>
        <dbReference type="Proteomes" id="UP000252733"/>
    </source>
</evidence>
<dbReference type="Pfam" id="PF21857">
    <property type="entry name" value="DUF6913"/>
    <property type="match status" value="1"/>
</dbReference>
<accession>A0A2T0XQ58</accession>
<dbReference type="Proteomes" id="UP000252733">
    <property type="component" value="Unassembled WGS sequence"/>
</dbReference>
<proteinExistence type="predicted"/>
<keyword evidence="2" id="KW-1185">Reference proteome</keyword>
<organism evidence="1 2">
    <name type="scientific">Marinilabilia salmonicolor</name>
    <dbReference type="NCBI Taxonomy" id="989"/>
    <lineage>
        <taxon>Bacteria</taxon>
        <taxon>Pseudomonadati</taxon>
        <taxon>Bacteroidota</taxon>
        <taxon>Bacteroidia</taxon>
        <taxon>Marinilabiliales</taxon>
        <taxon>Marinilabiliaceae</taxon>
        <taxon>Marinilabilia</taxon>
    </lineage>
</organism>
<reference evidence="1 2" key="1">
    <citation type="submission" date="2018-07" db="EMBL/GenBank/DDBJ databases">
        <title>Freshwater and sediment microbial communities from various areas in North America, analyzing microbe dynamics in response to fracking.</title>
        <authorList>
            <person name="Lamendella R."/>
        </authorList>
    </citation>
    <scope>NUCLEOTIDE SEQUENCE [LARGE SCALE GENOMIC DNA]</scope>
    <source>
        <strain evidence="1 2">160A</strain>
    </source>
</reference>
<comment type="caution">
    <text evidence="1">The sequence shown here is derived from an EMBL/GenBank/DDBJ whole genome shotgun (WGS) entry which is preliminary data.</text>
</comment>
<dbReference type="OrthoDB" id="1118968at2"/>
<dbReference type="EMBL" id="QPIZ01000012">
    <property type="protein sequence ID" value="RCW33922.1"/>
    <property type="molecule type" value="Genomic_DNA"/>
</dbReference>
<dbReference type="InterPro" id="IPR054207">
    <property type="entry name" value="DUF6913"/>
</dbReference>